<dbReference type="EMBL" id="FOFD01000004">
    <property type="protein sequence ID" value="SER15618.1"/>
    <property type="molecule type" value="Genomic_DNA"/>
</dbReference>
<dbReference type="SUPFAM" id="SSF51445">
    <property type="entry name" value="(Trans)glycosidases"/>
    <property type="match status" value="1"/>
</dbReference>
<dbReference type="CDD" id="cd04080">
    <property type="entry name" value="CBM6_cellulase-like"/>
    <property type="match status" value="2"/>
</dbReference>
<dbReference type="Pfam" id="PF03422">
    <property type="entry name" value="CBM_6"/>
    <property type="match status" value="2"/>
</dbReference>
<keyword evidence="1" id="KW-0732">Signal</keyword>
<dbReference type="GO" id="GO:0030246">
    <property type="term" value="F:carbohydrate binding"/>
    <property type="evidence" value="ECO:0007669"/>
    <property type="project" value="InterPro"/>
</dbReference>
<dbReference type="InterPro" id="IPR008979">
    <property type="entry name" value="Galactose-bd-like_sf"/>
</dbReference>
<dbReference type="InterPro" id="IPR017853">
    <property type="entry name" value="GH"/>
</dbReference>
<reference evidence="5" key="1">
    <citation type="submission" date="2016-10" db="EMBL/GenBank/DDBJ databases">
        <authorList>
            <person name="Varghese N."/>
            <person name="Submissions S."/>
        </authorList>
    </citation>
    <scope>NUCLEOTIDE SEQUENCE [LARGE SCALE GENOMIC DNA]</scope>
    <source>
        <strain evidence="5">DSM 25055</strain>
    </source>
</reference>
<organism evidence="4 5">
    <name type="scientific">Natrinema salaciae</name>
    <dbReference type="NCBI Taxonomy" id="1186196"/>
    <lineage>
        <taxon>Archaea</taxon>
        <taxon>Methanobacteriati</taxon>
        <taxon>Methanobacteriota</taxon>
        <taxon>Stenosarchaea group</taxon>
        <taxon>Halobacteria</taxon>
        <taxon>Halobacteriales</taxon>
        <taxon>Natrialbaceae</taxon>
        <taxon>Natrinema</taxon>
    </lineage>
</organism>
<gene>
    <name evidence="4" type="ORF">SAMN04489841_3108</name>
</gene>
<dbReference type="STRING" id="1186196.SAMN04489841_3108"/>
<feature type="region of interest" description="Disordered" evidence="2">
    <location>
        <begin position="1"/>
        <end position="24"/>
    </location>
</feature>
<name>A0A1H9LW84_9EURY</name>
<proteinExistence type="predicted"/>
<evidence type="ECO:0000256" key="1">
    <source>
        <dbReference type="ARBA" id="ARBA00022729"/>
    </source>
</evidence>
<accession>A0A1H9LW84</accession>
<dbReference type="PROSITE" id="PS51318">
    <property type="entry name" value="TAT"/>
    <property type="match status" value="1"/>
</dbReference>
<dbReference type="Proteomes" id="UP000199114">
    <property type="component" value="Unassembled WGS sequence"/>
</dbReference>
<dbReference type="Gene3D" id="3.20.20.80">
    <property type="entry name" value="Glycosidases"/>
    <property type="match status" value="1"/>
</dbReference>
<protein>
    <submittedName>
        <fullName evidence="4">Carbohydrate binding module (Family 6)</fullName>
    </submittedName>
</protein>
<dbReference type="PANTHER" id="PTHR42976:SF1">
    <property type="entry name" value="GH18 DOMAIN-CONTAINING PROTEIN-RELATED"/>
    <property type="match status" value="1"/>
</dbReference>
<dbReference type="InterPro" id="IPR006584">
    <property type="entry name" value="Cellulose-bd_IV"/>
</dbReference>
<dbReference type="SMART" id="SM00606">
    <property type="entry name" value="CBD_IV"/>
    <property type="match status" value="2"/>
</dbReference>
<dbReference type="InterPro" id="IPR005084">
    <property type="entry name" value="CBM6"/>
</dbReference>
<dbReference type="SUPFAM" id="SSF49785">
    <property type="entry name" value="Galactose-binding domain-like"/>
    <property type="match status" value="2"/>
</dbReference>
<keyword evidence="5" id="KW-1185">Reference proteome</keyword>
<dbReference type="Gene3D" id="2.60.120.260">
    <property type="entry name" value="Galactose-binding domain-like"/>
    <property type="match status" value="2"/>
</dbReference>
<evidence type="ECO:0000259" key="3">
    <source>
        <dbReference type="PROSITE" id="PS51175"/>
    </source>
</evidence>
<feature type="domain" description="CBM6" evidence="3">
    <location>
        <begin position="383"/>
        <end position="523"/>
    </location>
</feature>
<evidence type="ECO:0000313" key="5">
    <source>
        <dbReference type="Proteomes" id="UP000199114"/>
    </source>
</evidence>
<feature type="domain" description="CBM6" evidence="3">
    <location>
        <begin position="538"/>
        <end position="678"/>
    </location>
</feature>
<evidence type="ECO:0000256" key="2">
    <source>
        <dbReference type="SAM" id="MobiDB-lite"/>
    </source>
</evidence>
<dbReference type="InterPro" id="IPR006311">
    <property type="entry name" value="TAT_signal"/>
</dbReference>
<evidence type="ECO:0000313" key="4">
    <source>
        <dbReference type="EMBL" id="SER15618.1"/>
    </source>
</evidence>
<dbReference type="PANTHER" id="PTHR42976">
    <property type="entry name" value="BIFUNCTIONAL CHITINASE/LYSOZYME-RELATED"/>
    <property type="match status" value="1"/>
</dbReference>
<feature type="compositionally biased region" description="Basic and acidic residues" evidence="2">
    <location>
        <begin position="7"/>
        <end position="18"/>
    </location>
</feature>
<dbReference type="AlphaFoldDB" id="A0A1H9LW84"/>
<dbReference type="PROSITE" id="PS51175">
    <property type="entry name" value="CBM6"/>
    <property type="match status" value="2"/>
</dbReference>
<sequence>MIPPSDESDRGSDDRSDESADAEGAVLDRRRFLGAASGVAATAAFGVPASGATTSYEYAPFFQMGVYDPREETAKAGVSRIHLANIKSDGNGAPVWHDTENLPASRADLVRDLQAQGVTVSISVGGYDTRTMALDRSTVEGVVDAYLKIVDELGVTHFDINDEYRHDESADLRDYRRRRNKALVKLQNRRPEVSVGYTVPSHPEGLTNTPYDDWINVKDYVKHAVDVGVDIEYLTLMTHGLQPTTVDKIQSRLTKTHDILGQWYPGKSATELWQMLGCCPLLGKQINKEDYFHPYEANGHPDEADELARWAADKGLGMMAPWALNRDRPGEPGDYPLVGDSGLPGIKTYEFSQTFLQYAAPGGGGSQPTQSPYNRSSGWPVPGRIQAEDFDEGGSMASFTDSTAGNEHGAYRDTNVDIEESTEDGYNISYIRSDEWLEYTIDVKSAGTYDIYARVAGPNKHDGGSFSVDVDGSPVATASFGPTGGWQEWTTVHVGSADLSAGEHVVRITSSELGYNLNWFAIRNQSPYGRTTGWPVPGTIQAEDFDEGGSGVAYSDSTPGNEGSVYRDTNVDIHESTEDGYNVAWIRSDEWLEYTVDVQSTGTYDIYARVAGGSSYDGGELSVAVDGSSVATASFGPTGGWQEWTTVHVGTADLEAGEHVVRVTTEEMGYNLNRIKFE</sequence>
<dbReference type="InterPro" id="IPR052750">
    <property type="entry name" value="GH18_Chitinase"/>
</dbReference>